<proteinExistence type="inferred from homology"/>
<dbReference type="OrthoDB" id="105697at2157"/>
<reference evidence="4 5" key="1">
    <citation type="journal article" date="2013" name="Genome Announc.">
        <title>Draft Genome Sequence of 'Candidatus Halobonum tyrrellensis' Strain G22, Isolated from the Hypersaline Waters of Lake Tyrrell, Australia.</title>
        <authorList>
            <person name="Ugalde J.A."/>
            <person name="Narasingarao P."/>
            <person name="Kuo S."/>
            <person name="Podell S."/>
            <person name="Allen E.E."/>
        </authorList>
    </citation>
    <scope>NUCLEOTIDE SEQUENCE [LARGE SCALE GENOMIC DNA]</scope>
    <source>
        <strain evidence="4 5">G22</strain>
    </source>
</reference>
<name>V4HF86_9EURY</name>
<dbReference type="AlphaFoldDB" id="V4HF86"/>
<dbReference type="CDD" id="cd00293">
    <property type="entry name" value="USP-like"/>
    <property type="match status" value="1"/>
</dbReference>
<dbReference type="Proteomes" id="UP000017840">
    <property type="component" value="Unassembled WGS sequence"/>
</dbReference>
<dbReference type="Pfam" id="PF00582">
    <property type="entry name" value="Usp"/>
    <property type="match status" value="1"/>
</dbReference>
<evidence type="ECO:0000313" key="5">
    <source>
        <dbReference type="Proteomes" id="UP000017840"/>
    </source>
</evidence>
<feature type="region of interest" description="Disordered" evidence="2">
    <location>
        <begin position="136"/>
        <end position="156"/>
    </location>
</feature>
<feature type="domain" description="UspA" evidence="3">
    <location>
        <begin position="1"/>
        <end position="141"/>
    </location>
</feature>
<dbReference type="SUPFAM" id="SSF52402">
    <property type="entry name" value="Adenine nucleotide alpha hydrolases-like"/>
    <property type="match status" value="1"/>
</dbReference>
<dbReference type="PANTHER" id="PTHR46268">
    <property type="entry name" value="STRESS RESPONSE PROTEIN NHAX"/>
    <property type="match status" value="1"/>
</dbReference>
<feature type="compositionally biased region" description="Basic and acidic residues" evidence="2">
    <location>
        <begin position="145"/>
        <end position="156"/>
    </location>
</feature>
<organism evidence="4 5">
    <name type="scientific">Candidatus Halobonum tyrrellensis G22</name>
    <dbReference type="NCBI Taxonomy" id="1324957"/>
    <lineage>
        <taxon>Archaea</taxon>
        <taxon>Methanobacteriati</taxon>
        <taxon>Methanobacteriota</taxon>
        <taxon>Stenosarchaea group</taxon>
        <taxon>Halobacteria</taxon>
        <taxon>Halobacteriales</taxon>
        <taxon>Haloferacaceae</taxon>
        <taxon>Candidatus Halobonum</taxon>
    </lineage>
</organism>
<dbReference type="InterPro" id="IPR006016">
    <property type="entry name" value="UspA"/>
</dbReference>
<evidence type="ECO:0000256" key="2">
    <source>
        <dbReference type="SAM" id="MobiDB-lite"/>
    </source>
</evidence>
<dbReference type="eggNOG" id="arCOG02053">
    <property type="taxonomic scope" value="Archaea"/>
</dbReference>
<dbReference type="PATRIC" id="fig|1324957.4.peg.1002"/>
<protein>
    <submittedName>
        <fullName evidence="4">Universal stress protein uspa-like protein</fullName>
    </submittedName>
</protein>
<comment type="caution">
    <text evidence="4">The sequence shown here is derived from an EMBL/GenBank/DDBJ whole genome shotgun (WGS) entry which is preliminary data.</text>
</comment>
<evidence type="ECO:0000256" key="1">
    <source>
        <dbReference type="ARBA" id="ARBA00008791"/>
    </source>
</evidence>
<evidence type="ECO:0000313" key="4">
    <source>
        <dbReference type="EMBL" id="ESP89335.1"/>
    </source>
</evidence>
<keyword evidence="5" id="KW-1185">Reference proteome</keyword>
<sequence>MYDRILLPTDGGDHAAAAAAHALDLAATYGATLHAVFVIDTGTSALAVSKVEVRDVLEELGEARSREALDAIRSRAADAGVELVVDVLEGDPDERIVDYATDHAVDLVVMGTHGRTGLERYLTGSVAEGVVRDSPAPVMTVSTPADRDASRSEREP</sequence>
<dbReference type="Gene3D" id="3.40.50.620">
    <property type="entry name" value="HUPs"/>
    <property type="match status" value="1"/>
</dbReference>
<dbReference type="InterPro" id="IPR006015">
    <property type="entry name" value="Universal_stress_UspA"/>
</dbReference>
<comment type="similarity">
    <text evidence="1">Belongs to the universal stress protein A family.</text>
</comment>
<dbReference type="PANTHER" id="PTHR46268:SF6">
    <property type="entry name" value="UNIVERSAL STRESS PROTEIN UP12"/>
    <property type="match status" value="1"/>
</dbReference>
<dbReference type="RefSeq" id="WP_023393577.1">
    <property type="nucleotide sequence ID" value="NZ_ASGZ01000013.1"/>
</dbReference>
<accession>V4HF86</accession>
<dbReference type="PRINTS" id="PR01438">
    <property type="entry name" value="UNVRSLSTRESS"/>
</dbReference>
<evidence type="ECO:0000259" key="3">
    <source>
        <dbReference type="Pfam" id="PF00582"/>
    </source>
</evidence>
<dbReference type="InterPro" id="IPR014729">
    <property type="entry name" value="Rossmann-like_a/b/a_fold"/>
</dbReference>
<gene>
    <name evidence="4" type="ORF">K933_04936</name>
</gene>
<dbReference type="EMBL" id="ASGZ01000013">
    <property type="protein sequence ID" value="ESP89335.1"/>
    <property type="molecule type" value="Genomic_DNA"/>
</dbReference>